<comment type="similarity">
    <text evidence="1">Belongs to the 2S seed storage albumins family.</text>
</comment>
<organism evidence="5">
    <name type="scientific">Tanacetum cinerariifolium</name>
    <name type="common">Dalmatian daisy</name>
    <name type="synonym">Chrysanthemum cinerariifolium</name>
    <dbReference type="NCBI Taxonomy" id="118510"/>
    <lineage>
        <taxon>Eukaryota</taxon>
        <taxon>Viridiplantae</taxon>
        <taxon>Streptophyta</taxon>
        <taxon>Embryophyta</taxon>
        <taxon>Tracheophyta</taxon>
        <taxon>Spermatophyta</taxon>
        <taxon>Magnoliopsida</taxon>
        <taxon>eudicotyledons</taxon>
        <taxon>Gunneridae</taxon>
        <taxon>Pentapetalae</taxon>
        <taxon>asterids</taxon>
        <taxon>campanulids</taxon>
        <taxon>Asterales</taxon>
        <taxon>Asteraceae</taxon>
        <taxon>Asteroideae</taxon>
        <taxon>Anthemideae</taxon>
        <taxon>Anthemidinae</taxon>
        <taxon>Tanacetum</taxon>
    </lineage>
</organism>
<dbReference type="SUPFAM" id="SSF47699">
    <property type="entry name" value="Bifunctional inhibitor/lipid-transfer protein/seed storage 2S albumin"/>
    <property type="match status" value="1"/>
</dbReference>
<evidence type="ECO:0000256" key="4">
    <source>
        <dbReference type="SAM" id="SignalP"/>
    </source>
</evidence>
<name>A0A6L2JBA4_TANCI</name>
<feature type="chain" id="PRO_5026702701" evidence="4">
    <location>
        <begin position="23"/>
        <end position="155"/>
    </location>
</feature>
<dbReference type="InterPro" id="IPR036312">
    <property type="entry name" value="Bifun_inhib/LTP/seed_sf"/>
</dbReference>
<proteinExistence type="inferred from homology"/>
<keyword evidence="4" id="KW-0732">Signal</keyword>
<evidence type="ECO:0000256" key="1">
    <source>
        <dbReference type="ARBA" id="ARBA00008262"/>
    </source>
</evidence>
<evidence type="ECO:0000256" key="2">
    <source>
        <dbReference type="ARBA" id="ARBA00022761"/>
    </source>
</evidence>
<evidence type="ECO:0000256" key="3">
    <source>
        <dbReference type="ARBA" id="ARBA00023129"/>
    </source>
</evidence>
<feature type="signal peptide" evidence="4">
    <location>
        <begin position="1"/>
        <end position="22"/>
    </location>
</feature>
<dbReference type="PANTHER" id="PTHR35496:SF4">
    <property type="entry name" value="2S SULFUR-RICH SEED STORAGE PROTEIN 2-LIKE"/>
    <property type="match status" value="1"/>
</dbReference>
<keyword evidence="3" id="KW-0708">Seed storage protein</keyword>
<dbReference type="EMBL" id="BKCJ010000442">
    <property type="protein sequence ID" value="GEU33245.1"/>
    <property type="molecule type" value="Genomic_DNA"/>
</dbReference>
<dbReference type="Gene3D" id="1.10.110.10">
    <property type="entry name" value="Plant lipid-transfer and hydrophobic proteins"/>
    <property type="match status" value="1"/>
</dbReference>
<accession>A0A6L2JBA4</accession>
<sequence>MAKLALLALAFATIVAFSDVSAYRTTITTTTIEEDVDFSNTRGSKSSPEECQGQIQLQELNYCQMHLSQGMSASFDDRLMMPVEKDQLPHLQMCCSQLLMNVETQCQCEAIQELFDEARVQGGQLEMLQKLKKAQMLPKECKLQVQDCHIRSPRV</sequence>
<comment type="caution">
    <text evidence="5">The sequence shown here is derived from an EMBL/GenBank/DDBJ whole genome shotgun (WGS) entry which is preliminary data.</text>
</comment>
<dbReference type="PANTHER" id="PTHR35496">
    <property type="entry name" value="2S SEED STORAGE PROTEIN 1-RELATED"/>
    <property type="match status" value="1"/>
</dbReference>
<gene>
    <name evidence="5" type="ORF">Tci_005223</name>
</gene>
<dbReference type="GO" id="GO:0045735">
    <property type="term" value="F:nutrient reservoir activity"/>
    <property type="evidence" value="ECO:0007669"/>
    <property type="project" value="UniProtKB-KW"/>
</dbReference>
<dbReference type="InterPro" id="IPR000617">
    <property type="entry name" value="Napin/2SS/CON"/>
</dbReference>
<dbReference type="AlphaFoldDB" id="A0A6L2JBA4"/>
<protein>
    <submittedName>
        <fullName evidence="5">Uncharacterized protein</fullName>
    </submittedName>
</protein>
<reference evidence="5" key="1">
    <citation type="journal article" date="2019" name="Sci. Rep.">
        <title>Draft genome of Tanacetum cinerariifolium, the natural source of mosquito coil.</title>
        <authorList>
            <person name="Yamashiro T."/>
            <person name="Shiraishi A."/>
            <person name="Satake H."/>
            <person name="Nakayama K."/>
        </authorList>
    </citation>
    <scope>NUCLEOTIDE SEQUENCE</scope>
</reference>
<keyword evidence="2" id="KW-0758">Storage protein</keyword>
<evidence type="ECO:0000313" key="5">
    <source>
        <dbReference type="EMBL" id="GEU33245.1"/>
    </source>
</evidence>